<evidence type="ECO:0000313" key="10">
    <source>
        <dbReference type="Proteomes" id="UP001150569"/>
    </source>
</evidence>
<dbReference type="GO" id="GO:0016602">
    <property type="term" value="C:CCAAT-binding factor complex"/>
    <property type="evidence" value="ECO:0007669"/>
    <property type="project" value="InterPro"/>
</dbReference>
<feature type="region of interest" description="Disordered" evidence="8">
    <location>
        <begin position="121"/>
        <end position="149"/>
    </location>
</feature>
<comment type="caution">
    <text evidence="9">The sequence shown here is derived from an EMBL/GenBank/DDBJ whole genome shotgun (WGS) entry which is preliminary data.</text>
</comment>
<keyword evidence="10" id="KW-1185">Reference proteome</keyword>
<evidence type="ECO:0000256" key="2">
    <source>
        <dbReference type="ARBA" id="ARBA00023015"/>
    </source>
</evidence>
<comment type="subcellular location">
    <subcellularLocation>
        <location evidence="1 7">Nucleus</location>
    </subcellularLocation>
</comment>
<proteinExistence type="inferred from homology"/>
<dbReference type="Gene3D" id="6.10.250.2430">
    <property type="match status" value="1"/>
</dbReference>
<keyword evidence="2 7" id="KW-0805">Transcription regulation</keyword>
<evidence type="ECO:0000313" key="9">
    <source>
        <dbReference type="EMBL" id="KAJ1927122.1"/>
    </source>
</evidence>
<comment type="subunit">
    <text evidence="7">Heterotrimer.</text>
</comment>
<evidence type="ECO:0000256" key="1">
    <source>
        <dbReference type="ARBA" id="ARBA00004123"/>
    </source>
</evidence>
<dbReference type="GO" id="GO:0003700">
    <property type="term" value="F:DNA-binding transcription factor activity"/>
    <property type="evidence" value="ECO:0007669"/>
    <property type="project" value="UniProtKB-UniRule"/>
</dbReference>
<dbReference type="GO" id="GO:0003677">
    <property type="term" value="F:DNA binding"/>
    <property type="evidence" value="ECO:0007669"/>
    <property type="project" value="UniProtKB-KW"/>
</dbReference>
<sequence length="236" mass="25469">MLNIDSAGFYNNMHQHPHHAQQQQSYHQQHHQHHQAHQQQSNGIDVTSVSVGYDQQRAAHPTFDMSNSASDHGHGASAASHLGGYDNTAAAAAAHAMAGNYGQPNHYNGLTTANSLMLSSPTVPSHSMGSGAAGIGAGPNGTHGITAEDSDEPMFVNAKQYHRILKRRSARAKLEAAHKISRTRRKYLHESRHQHAMRRPRGPGGRFLTAAEVAEMEKNGTLKLSSSSSHSPSSTK</sequence>
<keyword evidence="3 7" id="KW-0238">DNA-binding</keyword>
<feature type="compositionally biased region" description="Low complexity" evidence="8">
    <location>
        <begin position="225"/>
        <end position="236"/>
    </location>
</feature>
<dbReference type="AlphaFoldDB" id="A0A9W8DV05"/>
<keyword evidence="5 7" id="KW-0804">Transcription</keyword>
<feature type="compositionally biased region" description="Gly residues" evidence="8">
    <location>
        <begin position="131"/>
        <end position="141"/>
    </location>
</feature>
<name>A0A9W8DV05_9FUNG</name>
<comment type="function">
    <text evidence="7">Component of the sequence-specific heterotrimeric transcription factor (NF-Y) which specifically recognizes a 5'-CCAAT-3' box motif found in the promoters of its target genes.</text>
</comment>
<evidence type="ECO:0000256" key="3">
    <source>
        <dbReference type="ARBA" id="ARBA00023125"/>
    </source>
</evidence>
<reference evidence="9" key="1">
    <citation type="submission" date="2022-07" db="EMBL/GenBank/DDBJ databases">
        <title>Phylogenomic reconstructions and comparative analyses of Kickxellomycotina fungi.</title>
        <authorList>
            <person name="Reynolds N.K."/>
            <person name="Stajich J.E."/>
            <person name="Barry K."/>
            <person name="Grigoriev I.V."/>
            <person name="Crous P."/>
            <person name="Smith M.E."/>
        </authorList>
    </citation>
    <scope>NUCLEOTIDE SEQUENCE</scope>
    <source>
        <strain evidence="9">RSA 861</strain>
    </source>
</reference>
<accession>A0A9W8DV05</accession>
<dbReference type="EMBL" id="JANBPT010000133">
    <property type="protein sequence ID" value="KAJ1927122.1"/>
    <property type="molecule type" value="Genomic_DNA"/>
</dbReference>
<gene>
    <name evidence="9" type="primary">HAP2_1</name>
    <name evidence="9" type="ORF">IWQ60_003205</name>
</gene>
<dbReference type="PROSITE" id="PS00686">
    <property type="entry name" value="NFYA_HAP2_1"/>
    <property type="match status" value="1"/>
</dbReference>
<feature type="region of interest" description="Disordered" evidence="8">
    <location>
        <begin position="175"/>
        <end position="236"/>
    </location>
</feature>
<evidence type="ECO:0000256" key="7">
    <source>
        <dbReference type="RuleBase" id="RU367155"/>
    </source>
</evidence>
<evidence type="ECO:0000256" key="6">
    <source>
        <dbReference type="ARBA" id="ARBA00023242"/>
    </source>
</evidence>
<evidence type="ECO:0000256" key="8">
    <source>
        <dbReference type="SAM" id="MobiDB-lite"/>
    </source>
</evidence>
<dbReference type="Proteomes" id="UP001150569">
    <property type="component" value="Unassembled WGS sequence"/>
</dbReference>
<feature type="region of interest" description="Disordered" evidence="8">
    <location>
        <begin position="11"/>
        <end position="42"/>
    </location>
</feature>
<organism evidence="9 10">
    <name type="scientific">Tieghemiomyces parasiticus</name>
    <dbReference type="NCBI Taxonomy" id="78921"/>
    <lineage>
        <taxon>Eukaryota</taxon>
        <taxon>Fungi</taxon>
        <taxon>Fungi incertae sedis</taxon>
        <taxon>Zoopagomycota</taxon>
        <taxon>Kickxellomycotina</taxon>
        <taxon>Dimargaritomycetes</taxon>
        <taxon>Dimargaritales</taxon>
        <taxon>Dimargaritaceae</taxon>
        <taxon>Tieghemiomyces</taxon>
    </lineage>
</organism>
<dbReference type="InterPro" id="IPR018362">
    <property type="entry name" value="CCAAT-binding_factor_CS"/>
</dbReference>
<dbReference type="PANTHER" id="PTHR12632">
    <property type="entry name" value="TRANSCRIPTION FACTOR NF-Y ALPHA-RELATED"/>
    <property type="match status" value="1"/>
</dbReference>
<dbReference type="PRINTS" id="PR00616">
    <property type="entry name" value="CCAATSUBUNTB"/>
</dbReference>
<keyword evidence="4" id="KW-0010">Activator</keyword>
<dbReference type="InterPro" id="IPR001289">
    <property type="entry name" value="NFYA"/>
</dbReference>
<dbReference type="Pfam" id="PF02045">
    <property type="entry name" value="CBFB_NFYA"/>
    <property type="match status" value="1"/>
</dbReference>
<comment type="similarity">
    <text evidence="7">Belongs to the NFYA/HAP2 subunit family.</text>
</comment>
<evidence type="ECO:0000256" key="4">
    <source>
        <dbReference type="ARBA" id="ARBA00023159"/>
    </source>
</evidence>
<keyword evidence="6 7" id="KW-0539">Nucleus</keyword>
<dbReference type="PROSITE" id="PS51152">
    <property type="entry name" value="NFYA_HAP2_2"/>
    <property type="match status" value="1"/>
</dbReference>
<dbReference type="OrthoDB" id="1097733at2759"/>
<dbReference type="SMART" id="SM00521">
    <property type="entry name" value="CBF"/>
    <property type="match status" value="1"/>
</dbReference>
<evidence type="ECO:0000256" key="5">
    <source>
        <dbReference type="ARBA" id="ARBA00023163"/>
    </source>
</evidence>
<protein>
    <recommendedName>
        <fullName evidence="7">Transcriptional activator HAP2</fullName>
    </recommendedName>
</protein>